<protein>
    <recommendedName>
        <fullName evidence="7">DNA mismatch repair protein S5 domain-containing protein</fullName>
    </recommendedName>
</protein>
<dbReference type="Pfam" id="PF16413">
    <property type="entry name" value="Mlh1_C"/>
    <property type="match status" value="1"/>
</dbReference>
<dbReference type="Pfam" id="PF01119">
    <property type="entry name" value="DNA_mis_repair"/>
    <property type="match status" value="1"/>
</dbReference>
<dbReference type="GO" id="GO:0030983">
    <property type="term" value="F:mismatched DNA binding"/>
    <property type="evidence" value="ECO:0007669"/>
    <property type="project" value="InterPro"/>
</dbReference>
<keyword evidence="3" id="KW-0227">DNA damage</keyword>
<dbReference type="PANTHER" id="PTHR10073">
    <property type="entry name" value="DNA MISMATCH REPAIR PROTEIN MLH, PMS, MUTL"/>
    <property type="match status" value="1"/>
</dbReference>
<reference evidence="8" key="1">
    <citation type="journal article" date="2023" name="BMC Genomics">
        <title>Chromosome-level genome assemblies of Cutaneotrichosporon spp. (Trichosporonales, Basidiomycota) reveal imbalanced evolution between nucleotide sequences and chromosome synteny.</title>
        <authorList>
            <person name="Kobayashi Y."/>
            <person name="Kayamori A."/>
            <person name="Aoki K."/>
            <person name="Shiwa Y."/>
            <person name="Matsutani M."/>
            <person name="Fujita N."/>
            <person name="Sugita T."/>
            <person name="Iwasaki W."/>
            <person name="Tanaka N."/>
            <person name="Takashima M."/>
        </authorList>
    </citation>
    <scope>NUCLEOTIDE SEQUENCE</scope>
    <source>
        <strain evidence="8">HIS016</strain>
    </source>
</reference>
<dbReference type="GO" id="GO:0006298">
    <property type="term" value="P:mismatch repair"/>
    <property type="evidence" value="ECO:0007669"/>
    <property type="project" value="InterPro"/>
</dbReference>
<proteinExistence type="inferred from homology"/>
<dbReference type="EMBL" id="BTCM01000005">
    <property type="protein sequence ID" value="GMK58343.1"/>
    <property type="molecule type" value="Genomic_DNA"/>
</dbReference>
<dbReference type="InterPro" id="IPR002099">
    <property type="entry name" value="MutL/Mlh/PMS"/>
</dbReference>
<feature type="region of interest" description="Disordered" evidence="6">
    <location>
        <begin position="24"/>
        <end position="45"/>
    </location>
</feature>
<dbReference type="InterPro" id="IPR020568">
    <property type="entry name" value="Ribosomal_Su5_D2-typ_SF"/>
</dbReference>
<dbReference type="Gene3D" id="3.30.565.10">
    <property type="entry name" value="Histidine kinase-like ATPase, C-terminal domain"/>
    <property type="match status" value="1"/>
</dbReference>
<dbReference type="InterPro" id="IPR038973">
    <property type="entry name" value="MutL/Mlh/Pms-like"/>
</dbReference>
<dbReference type="GO" id="GO:0061982">
    <property type="term" value="P:meiosis I cell cycle process"/>
    <property type="evidence" value="ECO:0007669"/>
    <property type="project" value="UniProtKB-ARBA"/>
</dbReference>
<dbReference type="InterPro" id="IPR014721">
    <property type="entry name" value="Ribsml_uS5_D2-typ_fold_subgr"/>
</dbReference>
<evidence type="ECO:0000256" key="4">
    <source>
        <dbReference type="ARBA" id="ARBA00023204"/>
    </source>
</evidence>
<keyword evidence="5" id="KW-0539">Nucleus</keyword>
<dbReference type="FunFam" id="3.30.565.10:FF:000079">
    <property type="entry name" value="DNA mismatch repair protein MLH"/>
    <property type="match status" value="1"/>
</dbReference>
<dbReference type="GO" id="GO:0005524">
    <property type="term" value="F:ATP binding"/>
    <property type="evidence" value="ECO:0007669"/>
    <property type="project" value="InterPro"/>
</dbReference>
<dbReference type="Gene3D" id="3.30.230.10">
    <property type="match status" value="1"/>
</dbReference>
<dbReference type="CDD" id="cd16926">
    <property type="entry name" value="HATPase_MutL-MLH-PMS-like"/>
    <property type="match status" value="1"/>
</dbReference>
<keyword evidence="4" id="KW-0234">DNA repair</keyword>
<dbReference type="GO" id="GO:0140664">
    <property type="term" value="F:ATP-dependent DNA damage sensor activity"/>
    <property type="evidence" value="ECO:0007669"/>
    <property type="project" value="InterPro"/>
</dbReference>
<dbReference type="Pfam" id="PF13589">
    <property type="entry name" value="HATPase_c_3"/>
    <property type="match status" value="1"/>
</dbReference>
<keyword evidence="9" id="KW-1185">Reference proteome</keyword>
<dbReference type="GO" id="GO:0032389">
    <property type="term" value="C:MutLalpha complex"/>
    <property type="evidence" value="ECO:0007669"/>
    <property type="project" value="TreeGrafter"/>
</dbReference>
<evidence type="ECO:0000259" key="7">
    <source>
        <dbReference type="SMART" id="SM01340"/>
    </source>
</evidence>
<evidence type="ECO:0000256" key="5">
    <source>
        <dbReference type="ARBA" id="ARBA00023242"/>
    </source>
</evidence>
<dbReference type="SMART" id="SM01340">
    <property type="entry name" value="DNA_mis_repair"/>
    <property type="match status" value="1"/>
</dbReference>
<feature type="domain" description="DNA mismatch repair protein S5" evidence="7">
    <location>
        <begin position="255"/>
        <end position="376"/>
    </location>
</feature>
<comment type="subcellular location">
    <subcellularLocation>
        <location evidence="1">Nucleus</location>
    </subcellularLocation>
</comment>
<dbReference type="PROSITE" id="PS00058">
    <property type="entry name" value="DNA_MISMATCH_REPAIR_1"/>
    <property type="match status" value="1"/>
</dbReference>
<dbReference type="Proteomes" id="UP001222932">
    <property type="component" value="Unassembled WGS sequence"/>
</dbReference>
<dbReference type="InterPro" id="IPR013507">
    <property type="entry name" value="DNA_mismatch_S5_2-like"/>
</dbReference>
<evidence type="ECO:0000256" key="2">
    <source>
        <dbReference type="ARBA" id="ARBA00006082"/>
    </source>
</evidence>
<evidence type="ECO:0000313" key="8">
    <source>
        <dbReference type="EMBL" id="GMK58343.1"/>
    </source>
</evidence>
<gene>
    <name evidence="8" type="primary">mlh1</name>
    <name evidence="8" type="ORF">CspeluHIS016_0503750</name>
</gene>
<dbReference type="PANTHER" id="PTHR10073:SF12">
    <property type="entry name" value="DNA MISMATCH REPAIR PROTEIN MLH1"/>
    <property type="match status" value="1"/>
</dbReference>
<dbReference type="InterPro" id="IPR032189">
    <property type="entry name" value="Mlh1_C"/>
</dbReference>
<evidence type="ECO:0000256" key="3">
    <source>
        <dbReference type="ARBA" id="ARBA00022763"/>
    </source>
</evidence>
<feature type="region of interest" description="Disordered" evidence="6">
    <location>
        <begin position="395"/>
        <end position="416"/>
    </location>
</feature>
<evidence type="ECO:0000256" key="1">
    <source>
        <dbReference type="ARBA" id="ARBA00004123"/>
    </source>
</evidence>
<dbReference type="AlphaFoldDB" id="A0AAD3YDP9"/>
<dbReference type="NCBIfam" id="TIGR00585">
    <property type="entry name" value="mutl"/>
    <property type="match status" value="1"/>
</dbReference>
<evidence type="ECO:0000256" key="6">
    <source>
        <dbReference type="SAM" id="MobiDB-lite"/>
    </source>
</evidence>
<dbReference type="GO" id="GO:0016887">
    <property type="term" value="F:ATP hydrolysis activity"/>
    <property type="evidence" value="ECO:0007669"/>
    <property type="project" value="InterPro"/>
</dbReference>
<comment type="similarity">
    <text evidence="2">Belongs to the DNA mismatch repair MutL/HexB family.</text>
</comment>
<dbReference type="FunFam" id="3.30.230.10:FF:000014">
    <property type="entry name" value="DNA mismatch repair protein Mlh1"/>
    <property type="match status" value="1"/>
</dbReference>
<dbReference type="SUPFAM" id="SSF54211">
    <property type="entry name" value="Ribosomal protein S5 domain 2-like"/>
    <property type="match status" value="1"/>
</dbReference>
<accession>A0AAD3YDP9</accession>
<dbReference type="SUPFAM" id="SSF55874">
    <property type="entry name" value="ATPase domain of HSP90 chaperone/DNA topoisomerase II/histidine kinase"/>
    <property type="match status" value="1"/>
</dbReference>
<dbReference type="InterPro" id="IPR014762">
    <property type="entry name" value="DNA_mismatch_repair_CS"/>
</dbReference>
<reference evidence="8" key="2">
    <citation type="submission" date="2023-06" db="EMBL/GenBank/DDBJ databases">
        <authorList>
            <person name="Kobayashi Y."/>
            <person name="Kayamori A."/>
            <person name="Aoki K."/>
            <person name="Shiwa Y."/>
            <person name="Fujita N."/>
            <person name="Sugita T."/>
            <person name="Iwasaki W."/>
            <person name="Tanaka N."/>
            <person name="Takashima M."/>
        </authorList>
    </citation>
    <scope>NUCLEOTIDE SEQUENCE</scope>
    <source>
        <strain evidence="8">HIS016</strain>
    </source>
</reference>
<comment type="caution">
    <text evidence="8">The sequence shown here is derived from an EMBL/GenBank/DDBJ whole genome shotgun (WGS) entry which is preliminary data.</text>
</comment>
<name>A0AAD3YDP9_9TREE</name>
<organism evidence="8 9">
    <name type="scientific">Cutaneotrichosporon spelunceum</name>
    <dbReference type="NCBI Taxonomy" id="1672016"/>
    <lineage>
        <taxon>Eukaryota</taxon>
        <taxon>Fungi</taxon>
        <taxon>Dikarya</taxon>
        <taxon>Basidiomycota</taxon>
        <taxon>Agaricomycotina</taxon>
        <taxon>Tremellomycetes</taxon>
        <taxon>Trichosporonales</taxon>
        <taxon>Trichosporonaceae</taxon>
        <taxon>Cutaneotrichosporon</taxon>
    </lineage>
</organism>
<sequence>MVASLSPPSFLRLAEALHNPATNSASAMDVDSDDSGVPAPAPGPKPIRKLAADVVNRIAAAEIIHRPSNAVKELVENALDAGSTSIKVTAKEGGLKLLQITDNGHGVNRADLPLLCERYATSKLAAFEDLQSIATYGFRGEALASISYCAHLEVVTKTASDTCGWKAQYVDGALRGEARPTAANEGTTVSAADMFYNMPLRRRAFRSPSDEYARILDVVSKYAVHNPHAAWVCKKAGSALADVSTPAGSSAKANIGLLYTPALAAELLEVPETDFAKLGGKVRGWVSNANSNWARKGGWLLFINNRLVGSAKLKKAIDGLYTAYLPKGAVPFVYLAIELDPKNVDVNVHPTKSEVHFLHEDEVIDAVVCAVEKALADANTSRSFTVQTLLPGADAVQRSQRDAARPKPAPNYKVRMDPANRTLDSMIPVAAPSQISYGERPAKRRIVDPSAELVLDDGDGDDRTPMWNAQANNHQESVCDLTSIQALRDAVRKRTSPDLTDTIAKHAFVGVVDRTACLSLIQHQTRLLLVNHAAMGDEHFYQLGLGGFGALGRLHLEPAPALADLLALAAGDEPLAEHGLNVDEVVEKCSALLLAKADMLDEYFSLSMQAGAVTTLPLLLRGYTPNLDRLPHLLLCLATRVDWDNERECFEGVLREIAFFYSPRPFEEGQDGMDEDADEVAHQAWQLEHVLFPSFRRTRWPRTMVTDVSQVANLPDLFRVFERC</sequence>
<dbReference type="InterPro" id="IPR036890">
    <property type="entry name" value="HATPase_C_sf"/>
</dbReference>
<evidence type="ECO:0000313" key="9">
    <source>
        <dbReference type="Proteomes" id="UP001222932"/>
    </source>
</evidence>